<dbReference type="NCBIfam" id="NF009435">
    <property type="entry name" value="PRK12794.1"/>
    <property type="match status" value="1"/>
</dbReference>
<name>A0AAE3WF53_9RHOB</name>
<keyword evidence="1" id="KW-0969">Cilium</keyword>
<reference evidence="1" key="1">
    <citation type="submission" date="2022-07" db="EMBL/GenBank/DDBJ databases">
        <authorList>
            <person name="Otstavnykh N."/>
            <person name="Isaeva M."/>
            <person name="Bystritskaya E."/>
        </authorList>
    </citation>
    <scope>NUCLEOTIDE SEQUENCE</scope>
    <source>
        <strain evidence="1">KCTC 52189</strain>
    </source>
</reference>
<proteinExistence type="predicted"/>
<dbReference type="Proteomes" id="UP001226762">
    <property type="component" value="Unassembled WGS sequence"/>
</dbReference>
<keyword evidence="1" id="KW-0966">Cell projection</keyword>
<dbReference type="EMBL" id="JANHAX010000003">
    <property type="protein sequence ID" value="MDQ2090550.1"/>
    <property type="molecule type" value="Genomic_DNA"/>
</dbReference>
<reference evidence="1" key="2">
    <citation type="submission" date="2023-02" db="EMBL/GenBank/DDBJ databases">
        <title>'Rhodoalgimonas zhirmunskyi' gen. nov., isolated from a red alga.</title>
        <authorList>
            <person name="Nedashkovskaya O.I."/>
            <person name="Otstavnykh N.Y."/>
            <person name="Bystritskaya E.P."/>
            <person name="Balabanova L.A."/>
            <person name="Isaeva M.P."/>
        </authorList>
    </citation>
    <scope>NUCLEOTIDE SEQUENCE</scope>
    <source>
        <strain evidence="1">KCTC 52189</strain>
    </source>
</reference>
<protein>
    <submittedName>
        <fullName evidence="1">Flagellar biosynthesis regulator FlaF</fullName>
    </submittedName>
</protein>
<organism evidence="1 2">
    <name type="scientific">Marimonas arenosa</name>
    <dbReference type="NCBI Taxonomy" id="1795305"/>
    <lineage>
        <taxon>Bacteria</taxon>
        <taxon>Pseudomonadati</taxon>
        <taxon>Pseudomonadota</taxon>
        <taxon>Alphaproteobacteria</taxon>
        <taxon>Rhodobacterales</taxon>
        <taxon>Paracoccaceae</taxon>
        <taxon>Marimonas</taxon>
    </lineage>
</organism>
<evidence type="ECO:0000313" key="2">
    <source>
        <dbReference type="Proteomes" id="UP001226762"/>
    </source>
</evidence>
<gene>
    <name evidence="1" type="primary">flaF</name>
    <name evidence="1" type="ORF">NO357_11625</name>
</gene>
<dbReference type="AlphaFoldDB" id="A0AAE3WF53"/>
<keyword evidence="2" id="KW-1185">Reference proteome</keyword>
<dbReference type="InterPro" id="IPR010845">
    <property type="entry name" value="FlaF"/>
</dbReference>
<dbReference type="GO" id="GO:0044781">
    <property type="term" value="P:bacterial-type flagellum organization"/>
    <property type="evidence" value="ECO:0007669"/>
    <property type="project" value="InterPro"/>
</dbReference>
<dbReference type="RefSeq" id="WP_306735827.1">
    <property type="nucleotide sequence ID" value="NZ_JANHAX010000003.1"/>
</dbReference>
<dbReference type="Pfam" id="PF07309">
    <property type="entry name" value="FlaF"/>
    <property type="match status" value="1"/>
</dbReference>
<accession>A0AAE3WF53</accession>
<comment type="caution">
    <text evidence="1">The sequence shown here is derived from an EMBL/GenBank/DDBJ whole genome shotgun (WGS) entry which is preliminary data.</text>
</comment>
<keyword evidence="1" id="KW-0282">Flagellum</keyword>
<sequence length="125" mass="13557">MISQTQAKSAYARGAMPIRTDRGTEYELFARITHKMRAAAARGQAGFAALAEALHNNRQLWTMLAADVADGDNALSKDLRARIFYLAEFTHDYSGKVLSKGASIAPLVEINAAMMRGLRGTGPKT</sequence>
<evidence type="ECO:0000313" key="1">
    <source>
        <dbReference type="EMBL" id="MDQ2090550.1"/>
    </source>
</evidence>